<keyword evidence="3" id="KW-1185">Reference proteome</keyword>
<dbReference type="AlphaFoldDB" id="A0A2U8FVG1"/>
<evidence type="ECO:0000256" key="1">
    <source>
        <dbReference type="SAM" id="MobiDB-lite"/>
    </source>
</evidence>
<feature type="region of interest" description="Disordered" evidence="1">
    <location>
        <begin position="27"/>
        <end position="69"/>
    </location>
</feature>
<evidence type="ECO:0000313" key="2">
    <source>
        <dbReference type="EMBL" id="AWI55033.1"/>
    </source>
</evidence>
<dbReference type="Proteomes" id="UP000244892">
    <property type="component" value="Chromosome"/>
</dbReference>
<evidence type="ECO:0000313" key="3">
    <source>
        <dbReference type="Proteomes" id="UP000244892"/>
    </source>
</evidence>
<feature type="compositionally biased region" description="Low complexity" evidence="1">
    <location>
        <begin position="43"/>
        <end position="69"/>
    </location>
</feature>
<sequence length="69" mass="6957">MWKMLVGFVVFAVIVVFVLSKTDANIDMGGEKHGIDPTHTEESASAASAPASEPAPAASAEAPASAASN</sequence>
<name>A0A2U8FVG1_9BURK</name>
<feature type="compositionally biased region" description="Basic and acidic residues" evidence="1">
    <location>
        <begin position="29"/>
        <end position="42"/>
    </location>
</feature>
<protein>
    <submittedName>
        <fullName evidence="2">Uncharacterized protein</fullName>
    </submittedName>
</protein>
<reference evidence="2 3" key="1">
    <citation type="submission" date="2018-05" db="EMBL/GenBank/DDBJ databases">
        <title>complete genome sequence of Aquabacterium olei NBRC 110486.</title>
        <authorList>
            <person name="Tang B."/>
            <person name="Chang J."/>
            <person name="Zhang L."/>
            <person name="Yang H."/>
        </authorList>
    </citation>
    <scope>NUCLEOTIDE SEQUENCE [LARGE SCALE GENOMIC DNA]</scope>
    <source>
        <strain evidence="2 3">NBRC 110486</strain>
    </source>
</reference>
<proteinExistence type="predicted"/>
<dbReference type="KEGG" id="aon:DEH84_01935"/>
<accession>A0A2U8FVG1</accession>
<dbReference type="EMBL" id="CP029210">
    <property type="protein sequence ID" value="AWI55033.1"/>
    <property type="molecule type" value="Genomic_DNA"/>
</dbReference>
<organism evidence="2 3">
    <name type="scientific">Aquabacterium olei</name>
    <dbReference type="NCBI Taxonomy" id="1296669"/>
    <lineage>
        <taxon>Bacteria</taxon>
        <taxon>Pseudomonadati</taxon>
        <taxon>Pseudomonadota</taxon>
        <taxon>Betaproteobacteria</taxon>
        <taxon>Burkholderiales</taxon>
        <taxon>Aquabacterium</taxon>
    </lineage>
</organism>
<gene>
    <name evidence="2" type="ORF">DEH84_01935</name>
</gene>